<feature type="compositionally biased region" description="Low complexity" evidence="12">
    <location>
        <begin position="394"/>
        <end position="406"/>
    </location>
</feature>
<evidence type="ECO:0000256" key="3">
    <source>
        <dbReference type="ARBA" id="ARBA00022664"/>
    </source>
</evidence>
<dbReference type="Pfam" id="PF00096">
    <property type="entry name" value="zf-C2H2"/>
    <property type="match status" value="1"/>
</dbReference>
<keyword evidence="10" id="KW-0863">Zinc-finger</keyword>
<dbReference type="GO" id="GO:0006397">
    <property type="term" value="P:mRNA processing"/>
    <property type="evidence" value="ECO:0007669"/>
    <property type="project" value="UniProtKB-KW"/>
</dbReference>
<dbReference type="InterPro" id="IPR035979">
    <property type="entry name" value="RBD_domain_sf"/>
</dbReference>
<evidence type="ECO:0000259" key="15">
    <source>
        <dbReference type="PROSITE" id="PS50157"/>
    </source>
</evidence>
<dbReference type="Gene3D" id="3.30.710.10">
    <property type="entry name" value="Potassium Channel Kv1.1, Chain A"/>
    <property type="match status" value="1"/>
</dbReference>
<dbReference type="GO" id="GO:0005634">
    <property type="term" value="C:nucleus"/>
    <property type="evidence" value="ECO:0007669"/>
    <property type="project" value="UniProtKB-SubCell"/>
</dbReference>
<dbReference type="PROSITE" id="PS50157">
    <property type="entry name" value="ZINC_FINGER_C2H2_2"/>
    <property type="match status" value="1"/>
</dbReference>
<dbReference type="GO" id="GO:0008380">
    <property type="term" value="P:RNA splicing"/>
    <property type="evidence" value="ECO:0007669"/>
    <property type="project" value="UniProtKB-KW"/>
</dbReference>
<keyword evidence="3" id="KW-0507">mRNA processing</keyword>
<dbReference type="PROSITE" id="PS50097">
    <property type="entry name" value="BTB"/>
    <property type="match status" value="1"/>
</dbReference>
<dbReference type="FunFam" id="3.30.70.330:FF:001092">
    <property type="entry name" value="serine/arginine-rich splicing factor 2"/>
    <property type="match status" value="1"/>
</dbReference>
<dbReference type="PANTHER" id="PTHR48028">
    <property type="entry name" value="GLYCINE-RICH RNA-BINDING PROTEIN RZ1A"/>
    <property type="match status" value="1"/>
</dbReference>
<keyword evidence="5" id="KW-0508">mRNA splicing</keyword>
<dbReference type="Gene3D" id="3.30.70.330">
    <property type="match status" value="1"/>
</dbReference>
<evidence type="ECO:0000313" key="17">
    <source>
        <dbReference type="Proteomes" id="UP000479000"/>
    </source>
</evidence>
<keyword evidence="4 11" id="KW-0694">RNA-binding</keyword>
<evidence type="ECO:0000256" key="9">
    <source>
        <dbReference type="ARBA" id="ARBA00032663"/>
    </source>
</evidence>
<dbReference type="InterPro" id="IPR013087">
    <property type="entry name" value="Znf_C2H2_type"/>
</dbReference>
<dbReference type="GO" id="GO:0003723">
    <property type="term" value="F:RNA binding"/>
    <property type="evidence" value="ECO:0007669"/>
    <property type="project" value="UniProtKB-UniRule"/>
</dbReference>
<dbReference type="InterPro" id="IPR000504">
    <property type="entry name" value="RRM_dom"/>
</dbReference>
<evidence type="ECO:0000256" key="8">
    <source>
        <dbReference type="ARBA" id="ARBA00029667"/>
    </source>
</evidence>
<dbReference type="PANTHER" id="PTHR48028:SF4">
    <property type="entry name" value="SC35-LIKE SPLICING FACTOR"/>
    <property type="match status" value="1"/>
</dbReference>
<feature type="compositionally biased region" description="Basic residues" evidence="12">
    <location>
        <begin position="101"/>
        <end position="133"/>
    </location>
</feature>
<sequence length="406" mass="45455">MSYGRPPPRIDGMVSLKVDNLTYRTTPEDLRRVFERCGEVGDIYIPRDRFTRESRGFAFVRFYDKRDAEDALDAMDGRMLDGRELRVQMARYGRPSSPYRRGGRSSGRRRRSRTKSRSRSRSKKRSYSKSRSRSRSDSKSSRGRSHSKSRSRERSRSRLAFDSINEVKGQWGGEGDRMNSEAQQFCLRWHNYSTSLLASLPRLLDWDDLTDVTLYAGGLSVKAHRIVLSACSQYFKAIFKGKCEDDSPQEPSNPGFVGHVDLPSPGSHRFGPAKRFKAIDDWSEDGPSSGEDGGGGGTTSGPPNSSNSRAPTSKLYATCAICSKQLSNQYNLRVHMETHRGARYACASCPHVSRSRDALRKHVSYRHPPPSQNQQPPQQPTGTAVPNFYLGRGSPPSSAPTAQQSS</sequence>
<comment type="subcellular location">
    <subcellularLocation>
        <location evidence="1">Nucleus</location>
    </subcellularLocation>
</comment>
<feature type="region of interest" description="Disordered" evidence="12">
    <location>
        <begin position="364"/>
        <end position="406"/>
    </location>
</feature>
<organism evidence="16 17">
    <name type="scientific">Nesidiocoris tenuis</name>
    <dbReference type="NCBI Taxonomy" id="355587"/>
    <lineage>
        <taxon>Eukaryota</taxon>
        <taxon>Metazoa</taxon>
        <taxon>Ecdysozoa</taxon>
        <taxon>Arthropoda</taxon>
        <taxon>Hexapoda</taxon>
        <taxon>Insecta</taxon>
        <taxon>Pterygota</taxon>
        <taxon>Neoptera</taxon>
        <taxon>Paraneoptera</taxon>
        <taxon>Hemiptera</taxon>
        <taxon>Heteroptera</taxon>
        <taxon>Panheteroptera</taxon>
        <taxon>Cimicomorpha</taxon>
        <taxon>Miridae</taxon>
        <taxon>Dicyphina</taxon>
        <taxon>Nesidiocoris</taxon>
    </lineage>
</organism>
<dbReference type="SUPFAM" id="SSF54695">
    <property type="entry name" value="POZ domain"/>
    <property type="match status" value="1"/>
</dbReference>
<name>A0A6H5G8S1_9HEMI</name>
<accession>A0A6H5G8S1</accession>
<evidence type="ECO:0000259" key="14">
    <source>
        <dbReference type="PROSITE" id="PS50102"/>
    </source>
</evidence>
<protein>
    <recommendedName>
        <fullName evidence="2">Serine/arginine-rich splicing factor 2</fullName>
    </recommendedName>
    <alternativeName>
        <fullName evidence="9">Splicing component, 35 kDa</fullName>
    </alternativeName>
    <alternativeName>
        <fullName evidence="8">Splicing factor SC35</fullName>
    </alternativeName>
    <alternativeName>
        <fullName evidence="7">Splicing factor, arginine/serine-rich 2</fullName>
    </alternativeName>
</protein>
<feature type="domain" description="RRM" evidence="14">
    <location>
        <begin position="14"/>
        <end position="92"/>
    </location>
</feature>
<dbReference type="SUPFAM" id="SSF54928">
    <property type="entry name" value="RNA-binding domain, RBD"/>
    <property type="match status" value="1"/>
</dbReference>
<feature type="region of interest" description="Disordered" evidence="12">
    <location>
        <begin position="246"/>
        <end position="311"/>
    </location>
</feature>
<dbReference type="InterPro" id="IPR000210">
    <property type="entry name" value="BTB/POZ_dom"/>
</dbReference>
<dbReference type="CDD" id="cd18186">
    <property type="entry name" value="BTB_POZ_ZBTB_KLHL-like"/>
    <property type="match status" value="1"/>
</dbReference>
<feature type="region of interest" description="Disordered" evidence="12">
    <location>
        <begin position="88"/>
        <end position="159"/>
    </location>
</feature>
<keyword evidence="17" id="KW-1185">Reference proteome</keyword>
<dbReference type="AlphaFoldDB" id="A0A6H5G8S1"/>
<feature type="compositionally biased region" description="Low complexity" evidence="12">
    <location>
        <begin position="91"/>
        <end position="100"/>
    </location>
</feature>
<evidence type="ECO:0000256" key="7">
    <source>
        <dbReference type="ARBA" id="ARBA00029589"/>
    </source>
</evidence>
<evidence type="ECO:0000256" key="11">
    <source>
        <dbReference type="PROSITE-ProRule" id="PRU00176"/>
    </source>
</evidence>
<dbReference type="EMBL" id="CADCXU010006724">
    <property type="protein sequence ID" value="CAA9998263.1"/>
    <property type="molecule type" value="Genomic_DNA"/>
</dbReference>
<dbReference type="PROSITE" id="PS50102">
    <property type="entry name" value="RRM"/>
    <property type="match status" value="1"/>
</dbReference>
<dbReference type="Pfam" id="PF00076">
    <property type="entry name" value="RRM_1"/>
    <property type="match status" value="1"/>
</dbReference>
<dbReference type="Pfam" id="PF00651">
    <property type="entry name" value="BTB"/>
    <property type="match status" value="1"/>
</dbReference>
<dbReference type="Gene3D" id="3.30.160.60">
    <property type="entry name" value="Classic Zinc Finger"/>
    <property type="match status" value="1"/>
</dbReference>
<evidence type="ECO:0000313" key="16">
    <source>
        <dbReference type="EMBL" id="CAA9998263.1"/>
    </source>
</evidence>
<keyword evidence="10" id="KW-0862">Zinc</keyword>
<reference evidence="16 17" key="1">
    <citation type="submission" date="2020-02" db="EMBL/GenBank/DDBJ databases">
        <authorList>
            <person name="Ferguson B K."/>
        </authorList>
    </citation>
    <scope>NUCLEOTIDE SEQUENCE [LARGE SCALE GENOMIC DNA]</scope>
</reference>
<feature type="domain" description="C2H2-type" evidence="15">
    <location>
        <begin position="317"/>
        <end position="344"/>
    </location>
</feature>
<dbReference type="SMART" id="SM00355">
    <property type="entry name" value="ZnF_C2H2"/>
    <property type="match status" value="2"/>
</dbReference>
<dbReference type="SMART" id="SM00360">
    <property type="entry name" value="RRM"/>
    <property type="match status" value="1"/>
</dbReference>
<evidence type="ECO:0000256" key="12">
    <source>
        <dbReference type="SAM" id="MobiDB-lite"/>
    </source>
</evidence>
<evidence type="ECO:0000259" key="13">
    <source>
        <dbReference type="PROSITE" id="PS50097"/>
    </source>
</evidence>
<feature type="domain" description="BTB" evidence="13">
    <location>
        <begin position="210"/>
        <end position="242"/>
    </location>
</feature>
<evidence type="ECO:0000256" key="4">
    <source>
        <dbReference type="ARBA" id="ARBA00022884"/>
    </source>
</evidence>
<dbReference type="InterPro" id="IPR011333">
    <property type="entry name" value="SKP1/BTB/POZ_sf"/>
</dbReference>
<dbReference type="OrthoDB" id="8093034at2759"/>
<dbReference type="InterPro" id="IPR012677">
    <property type="entry name" value="Nucleotide-bd_a/b_plait_sf"/>
</dbReference>
<dbReference type="PROSITE" id="PS00028">
    <property type="entry name" value="ZINC_FINGER_C2H2_1"/>
    <property type="match status" value="1"/>
</dbReference>
<evidence type="ECO:0000256" key="5">
    <source>
        <dbReference type="ARBA" id="ARBA00023187"/>
    </source>
</evidence>
<dbReference type="InterPro" id="IPR051106">
    <property type="entry name" value="RNA-bind/splicing_reg"/>
</dbReference>
<dbReference type="GO" id="GO:0008270">
    <property type="term" value="F:zinc ion binding"/>
    <property type="evidence" value="ECO:0007669"/>
    <property type="project" value="UniProtKB-KW"/>
</dbReference>
<evidence type="ECO:0000256" key="6">
    <source>
        <dbReference type="ARBA" id="ARBA00023242"/>
    </source>
</evidence>
<dbReference type="SUPFAM" id="SSF57667">
    <property type="entry name" value="beta-beta-alpha zinc fingers"/>
    <property type="match status" value="1"/>
</dbReference>
<dbReference type="InterPro" id="IPR036236">
    <property type="entry name" value="Znf_C2H2_sf"/>
</dbReference>
<proteinExistence type="predicted"/>
<evidence type="ECO:0000256" key="1">
    <source>
        <dbReference type="ARBA" id="ARBA00004123"/>
    </source>
</evidence>
<evidence type="ECO:0000256" key="10">
    <source>
        <dbReference type="PROSITE-ProRule" id="PRU00042"/>
    </source>
</evidence>
<keyword evidence="6" id="KW-0539">Nucleus</keyword>
<dbReference type="CDD" id="cd12311">
    <property type="entry name" value="RRM_SRSF2_SRSF8"/>
    <property type="match status" value="1"/>
</dbReference>
<dbReference type="Proteomes" id="UP000479000">
    <property type="component" value="Unassembled WGS sequence"/>
</dbReference>
<keyword evidence="10" id="KW-0479">Metal-binding</keyword>
<evidence type="ECO:0000256" key="2">
    <source>
        <dbReference type="ARBA" id="ARBA00015058"/>
    </source>
</evidence>
<gene>
    <name evidence="16" type="ORF">NTEN_LOCUS4546</name>
</gene>